<comment type="caution">
    <text evidence="1">The sequence shown here is derived from an EMBL/GenBank/DDBJ whole genome shotgun (WGS) entry which is preliminary data.</text>
</comment>
<protein>
    <submittedName>
        <fullName evidence="1">Uncharacterized protein</fullName>
    </submittedName>
</protein>
<proteinExistence type="predicted"/>
<accession>A0AAN8ZSA7</accession>
<dbReference type="Proteomes" id="UP001370490">
    <property type="component" value="Unassembled WGS sequence"/>
</dbReference>
<evidence type="ECO:0000313" key="1">
    <source>
        <dbReference type="EMBL" id="KAK6945033.1"/>
    </source>
</evidence>
<dbReference type="AlphaFoldDB" id="A0AAN8ZSA7"/>
<keyword evidence="2" id="KW-1185">Reference proteome</keyword>
<evidence type="ECO:0000313" key="2">
    <source>
        <dbReference type="Proteomes" id="UP001370490"/>
    </source>
</evidence>
<sequence>MEGHMLSSNTKFSSNVPYVLEASRYPMKDPIFQAEIEANESKYMSFDAFDVEFNPERSTIICAYPKGESKEEAKTYMIVPEIRQCAKIIFTYKDGQVTMEKYPGNVLVRTRAFLELKAKWEKMKDFMAKKRSFKTKA</sequence>
<organism evidence="1 2">
    <name type="scientific">Dillenia turbinata</name>
    <dbReference type="NCBI Taxonomy" id="194707"/>
    <lineage>
        <taxon>Eukaryota</taxon>
        <taxon>Viridiplantae</taxon>
        <taxon>Streptophyta</taxon>
        <taxon>Embryophyta</taxon>
        <taxon>Tracheophyta</taxon>
        <taxon>Spermatophyta</taxon>
        <taxon>Magnoliopsida</taxon>
        <taxon>eudicotyledons</taxon>
        <taxon>Gunneridae</taxon>
        <taxon>Pentapetalae</taxon>
        <taxon>Dilleniales</taxon>
        <taxon>Dilleniaceae</taxon>
        <taxon>Dillenia</taxon>
    </lineage>
</organism>
<reference evidence="1 2" key="1">
    <citation type="submission" date="2023-12" db="EMBL/GenBank/DDBJ databases">
        <title>A high-quality genome assembly for Dillenia turbinata (Dilleniales).</title>
        <authorList>
            <person name="Chanderbali A."/>
        </authorList>
    </citation>
    <scope>NUCLEOTIDE SEQUENCE [LARGE SCALE GENOMIC DNA]</scope>
    <source>
        <strain evidence="1">LSX21</strain>
        <tissue evidence="1">Leaf</tissue>
    </source>
</reference>
<gene>
    <name evidence="1" type="ORF">RJ641_026135</name>
</gene>
<dbReference type="EMBL" id="JBAMMX010000003">
    <property type="protein sequence ID" value="KAK6945033.1"/>
    <property type="molecule type" value="Genomic_DNA"/>
</dbReference>
<name>A0AAN8ZSA7_9MAGN</name>